<sequence>MIHRRPVRLFLGVGGFLVPGELLAAEDFFDAGAEPGAVAAGTVCFLGVWPALLGGAGC</sequence>
<evidence type="ECO:0000313" key="1">
    <source>
        <dbReference type="EMBL" id="CAB5039831.1"/>
    </source>
</evidence>
<organism evidence="1">
    <name type="scientific">freshwater metagenome</name>
    <dbReference type="NCBI Taxonomy" id="449393"/>
    <lineage>
        <taxon>unclassified sequences</taxon>
        <taxon>metagenomes</taxon>
        <taxon>ecological metagenomes</taxon>
    </lineage>
</organism>
<gene>
    <name evidence="1" type="ORF">UFOPK4173_01733</name>
</gene>
<reference evidence="1" key="1">
    <citation type="submission" date="2020-05" db="EMBL/GenBank/DDBJ databases">
        <authorList>
            <person name="Chiriac C."/>
            <person name="Salcher M."/>
            <person name="Ghai R."/>
            <person name="Kavagutti S V."/>
        </authorList>
    </citation>
    <scope>NUCLEOTIDE SEQUENCE</scope>
</reference>
<name>A0A6J7SFL3_9ZZZZ</name>
<dbReference type="AlphaFoldDB" id="A0A6J7SFL3"/>
<proteinExistence type="predicted"/>
<protein>
    <submittedName>
        <fullName evidence="1">Unannotated protein</fullName>
    </submittedName>
</protein>
<dbReference type="EMBL" id="CAFBPW010000261">
    <property type="protein sequence ID" value="CAB5039831.1"/>
    <property type="molecule type" value="Genomic_DNA"/>
</dbReference>
<accession>A0A6J7SFL3</accession>